<evidence type="ECO:0000313" key="2">
    <source>
        <dbReference type="Proteomes" id="UP000294513"/>
    </source>
</evidence>
<dbReference type="EMBL" id="SMKU01000620">
    <property type="protein sequence ID" value="TDD60234.1"/>
    <property type="molecule type" value="Genomic_DNA"/>
</dbReference>
<protein>
    <submittedName>
        <fullName evidence="1">Uncharacterized protein</fullName>
    </submittedName>
</protein>
<reference evidence="1 2" key="1">
    <citation type="submission" date="2019-03" db="EMBL/GenBank/DDBJ databases">
        <title>Draft genome sequences of novel Actinobacteria.</title>
        <authorList>
            <person name="Sahin N."/>
            <person name="Ay H."/>
            <person name="Saygin H."/>
        </authorList>
    </citation>
    <scope>NUCLEOTIDE SEQUENCE [LARGE SCALE GENOMIC DNA]</scope>
    <source>
        <strain evidence="1 2">H3C3</strain>
    </source>
</reference>
<name>A0A4R4ZQB6_9ACTN</name>
<organism evidence="1 2">
    <name type="scientific">Actinomadura rubrisoli</name>
    <dbReference type="NCBI Taxonomy" id="2530368"/>
    <lineage>
        <taxon>Bacteria</taxon>
        <taxon>Bacillati</taxon>
        <taxon>Actinomycetota</taxon>
        <taxon>Actinomycetes</taxon>
        <taxon>Streptosporangiales</taxon>
        <taxon>Thermomonosporaceae</taxon>
        <taxon>Actinomadura</taxon>
    </lineage>
</organism>
<dbReference type="OrthoDB" id="3478678at2"/>
<dbReference type="Proteomes" id="UP000294513">
    <property type="component" value="Unassembled WGS sequence"/>
</dbReference>
<dbReference type="AlphaFoldDB" id="A0A4R4ZQB6"/>
<proteinExistence type="predicted"/>
<sequence>MTDAPIKTTLARHPHAYPRLAALQSRLETYRLEMILQASSLIVINPRGTGCTARYTRLADTITCCPRQDDGGRLWFFTSWNDPIAEAERVVDAAVAIAGYLRVQADVTE</sequence>
<accession>A0A4R4ZQB6</accession>
<gene>
    <name evidence="1" type="ORF">E1298_46165</name>
</gene>
<keyword evidence="2" id="KW-1185">Reference proteome</keyword>
<comment type="caution">
    <text evidence="1">The sequence shown here is derived from an EMBL/GenBank/DDBJ whole genome shotgun (WGS) entry which is preliminary data.</text>
</comment>
<evidence type="ECO:0000313" key="1">
    <source>
        <dbReference type="EMBL" id="TDD60234.1"/>
    </source>
</evidence>